<sequence length="155" mass="16660">MSNTAAMNPPRLAQLITRSAKCQPRPSLLRQALRPASLGSSLVLLPSPSVSFARAPVGISRRVVAAAAVGDETGGQVAEEDGSVIVQDDMDAMIEVLPPRIRNRVINHPHRSTLLEVILDVGRRPEARFLGDGGSEILCEEEISWEDLESACEAL</sequence>
<dbReference type="EMBL" id="HBGG01027916">
    <property type="protein sequence ID" value="CAD9212161.1"/>
    <property type="molecule type" value="Transcribed_RNA"/>
</dbReference>
<dbReference type="PANTHER" id="PTHR20953:SF13">
    <property type="entry name" value="EXPRESSED PROTEIN"/>
    <property type="match status" value="1"/>
</dbReference>
<proteinExistence type="predicted"/>
<accession>A0A7S1SYG4</accession>
<reference evidence="1" key="1">
    <citation type="submission" date="2021-01" db="EMBL/GenBank/DDBJ databases">
        <authorList>
            <person name="Corre E."/>
            <person name="Pelletier E."/>
            <person name="Niang G."/>
            <person name="Scheremetjew M."/>
            <person name="Finn R."/>
            <person name="Kale V."/>
            <person name="Holt S."/>
            <person name="Cochrane G."/>
            <person name="Meng A."/>
            <person name="Brown T."/>
            <person name="Cohen L."/>
        </authorList>
    </citation>
    <scope>NUCLEOTIDE SEQUENCE</scope>
    <source>
        <strain evidence="1">PLY429</strain>
    </source>
</reference>
<evidence type="ECO:0000313" key="1">
    <source>
        <dbReference type="EMBL" id="CAD9212161.1"/>
    </source>
</evidence>
<protein>
    <submittedName>
        <fullName evidence="1">Uncharacterized protein</fullName>
    </submittedName>
</protein>
<gene>
    <name evidence="1" type="ORF">TCHU04912_LOCUS14400</name>
</gene>
<organism evidence="1">
    <name type="scientific">Tetraselmis chuii</name>
    <dbReference type="NCBI Taxonomy" id="63592"/>
    <lineage>
        <taxon>Eukaryota</taxon>
        <taxon>Viridiplantae</taxon>
        <taxon>Chlorophyta</taxon>
        <taxon>core chlorophytes</taxon>
        <taxon>Chlorodendrophyceae</taxon>
        <taxon>Chlorodendrales</taxon>
        <taxon>Chlorodendraceae</taxon>
        <taxon>Tetraselmis</taxon>
    </lineage>
</organism>
<feature type="non-terminal residue" evidence="1">
    <location>
        <position position="155"/>
    </location>
</feature>
<dbReference type="AlphaFoldDB" id="A0A7S1SYG4"/>
<name>A0A7S1SYG4_9CHLO</name>
<dbReference type="PANTHER" id="PTHR20953">
    <property type="entry name" value="KINASE-RELATED"/>
    <property type="match status" value="1"/>
</dbReference>